<dbReference type="InterPro" id="IPR018247">
    <property type="entry name" value="EF_Hand_1_Ca_BS"/>
</dbReference>
<dbReference type="CDD" id="cd00051">
    <property type="entry name" value="EFh"/>
    <property type="match status" value="2"/>
</dbReference>
<evidence type="ECO:0000256" key="8">
    <source>
        <dbReference type="ARBA" id="ARBA00023002"/>
    </source>
</evidence>
<keyword evidence="6" id="KW-0521">NADP</keyword>
<dbReference type="GO" id="GO:0043020">
    <property type="term" value="C:NADPH oxidase complex"/>
    <property type="evidence" value="ECO:0007669"/>
    <property type="project" value="TreeGrafter"/>
</dbReference>
<keyword evidence="14" id="KW-1185">Reference proteome</keyword>
<reference evidence="13 14" key="1">
    <citation type="journal article" date="2018" name="Gigascience">
        <title>Genomes of trombidid mites reveal novel predicted allergens and laterally-transferred genes associated with secondary metabolism.</title>
        <authorList>
            <person name="Dong X."/>
            <person name="Chaisiri K."/>
            <person name="Xia D."/>
            <person name="Armstrong S.D."/>
            <person name="Fang Y."/>
            <person name="Donnelly M.J."/>
            <person name="Kadowaki T."/>
            <person name="McGarry J.W."/>
            <person name="Darby A.C."/>
            <person name="Makepeace B.L."/>
        </authorList>
    </citation>
    <scope>NUCLEOTIDE SEQUENCE [LARGE SCALE GENOMIC DNA]</scope>
    <source>
        <strain evidence="13">UoL-WK</strain>
    </source>
</reference>
<dbReference type="InterPro" id="IPR017938">
    <property type="entry name" value="Riboflavin_synthase-like_b-brl"/>
</dbReference>
<comment type="caution">
    <text evidence="13">The sequence shown here is derived from an EMBL/GenBank/DDBJ whole genome shotgun (WGS) entry which is preliminary data.</text>
</comment>
<dbReference type="OrthoDB" id="167398at2759"/>
<evidence type="ECO:0000259" key="11">
    <source>
        <dbReference type="PROSITE" id="PS50222"/>
    </source>
</evidence>
<dbReference type="InterPro" id="IPR002048">
    <property type="entry name" value="EF_hand_dom"/>
</dbReference>
<dbReference type="SUPFAM" id="SSF52343">
    <property type="entry name" value="Ferredoxin reductase-like, C-terminal NADP-linked domain"/>
    <property type="match status" value="1"/>
</dbReference>
<dbReference type="InterPro" id="IPR011992">
    <property type="entry name" value="EF-hand-dom_pair"/>
</dbReference>
<evidence type="ECO:0000313" key="14">
    <source>
        <dbReference type="Proteomes" id="UP000285301"/>
    </source>
</evidence>
<dbReference type="GO" id="GO:0005509">
    <property type="term" value="F:calcium ion binding"/>
    <property type="evidence" value="ECO:0007669"/>
    <property type="project" value="InterPro"/>
</dbReference>
<feature type="transmembrane region" description="Helical" evidence="10">
    <location>
        <begin position="286"/>
        <end position="304"/>
    </location>
</feature>
<keyword evidence="3 10" id="KW-0812">Transmembrane</keyword>
<feature type="transmembrane region" description="Helical" evidence="10">
    <location>
        <begin position="247"/>
        <end position="266"/>
    </location>
</feature>
<feature type="transmembrane region" description="Helical" evidence="10">
    <location>
        <begin position="369"/>
        <end position="400"/>
    </location>
</feature>
<dbReference type="Pfam" id="PF01794">
    <property type="entry name" value="Ferric_reduct"/>
    <property type="match status" value="1"/>
</dbReference>
<dbReference type="SUPFAM" id="SSF63380">
    <property type="entry name" value="Riboflavin synthase domain-like"/>
    <property type="match status" value="1"/>
</dbReference>
<evidence type="ECO:0000313" key="13">
    <source>
        <dbReference type="EMBL" id="RWS11597.1"/>
    </source>
</evidence>
<dbReference type="PROSITE" id="PS50222">
    <property type="entry name" value="EF_HAND_2"/>
    <property type="match status" value="2"/>
</dbReference>
<dbReference type="InterPro" id="IPR013130">
    <property type="entry name" value="Fe3_Rdtase_TM_dom"/>
</dbReference>
<dbReference type="InterPro" id="IPR017927">
    <property type="entry name" value="FAD-bd_FR_type"/>
</dbReference>
<dbReference type="STRING" id="1965070.A0A3S3SAU1"/>
<keyword evidence="2" id="KW-0285">Flavoprotein</keyword>
<dbReference type="Gene3D" id="2.40.30.10">
    <property type="entry name" value="Translation factors"/>
    <property type="match status" value="1"/>
</dbReference>
<dbReference type="GO" id="GO:0016175">
    <property type="term" value="F:superoxide-generating NAD(P)H oxidase activity"/>
    <property type="evidence" value="ECO:0007669"/>
    <property type="project" value="TreeGrafter"/>
</dbReference>
<keyword evidence="9 10" id="KW-0472">Membrane</keyword>
<protein>
    <submittedName>
        <fullName evidence="13">NADPH oxidase 5-like isoform X2</fullName>
    </submittedName>
</protein>
<dbReference type="Pfam" id="PF08030">
    <property type="entry name" value="NAD_binding_6"/>
    <property type="match status" value="1"/>
</dbReference>
<evidence type="ECO:0000256" key="7">
    <source>
        <dbReference type="ARBA" id="ARBA00022989"/>
    </source>
</evidence>
<dbReference type="EMBL" id="NCKU01001641">
    <property type="protein sequence ID" value="RWS11597.1"/>
    <property type="molecule type" value="Genomic_DNA"/>
</dbReference>
<dbReference type="PROSITE" id="PS51384">
    <property type="entry name" value="FAD_FR"/>
    <property type="match status" value="1"/>
</dbReference>
<feature type="domain" description="EF-hand" evidence="11">
    <location>
        <begin position="86"/>
        <end position="121"/>
    </location>
</feature>
<evidence type="ECO:0000256" key="5">
    <source>
        <dbReference type="ARBA" id="ARBA00022837"/>
    </source>
</evidence>
<dbReference type="FunFam" id="3.40.50.80:FF:000012">
    <property type="entry name" value="NADPH oxidase, isoform B"/>
    <property type="match status" value="1"/>
</dbReference>
<evidence type="ECO:0000256" key="1">
    <source>
        <dbReference type="ARBA" id="ARBA00004141"/>
    </source>
</evidence>
<dbReference type="GO" id="GO:0006952">
    <property type="term" value="P:defense response"/>
    <property type="evidence" value="ECO:0007669"/>
    <property type="project" value="TreeGrafter"/>
</dbReference>
<evidence type="ECO:0000256" key="3">
    <source>
        <dbReference type="ARBA" id="ARBA00022692"/>
    </source>
</evidence>
<dbReference type="SFLD" id="SFLDS00052">
    <property type="entry name" value="Ferric_Reductase_Domain"/>
    <property type="match status" value="1"/>
</dbReference>
<dbReference type="PROSITE" id="PS00018">
    <property type="entry name" value="EF_HAND_1"/>
    <property type="match status" value="2"/>
</dbReference>
<dbReference type="Gene3D" id="3.40.50.80">
    <property type="entry name" value="Nucleotide-binding domain of ferredoxin-NADP reductase (FNR) module"/>
    <property type="match status" value="1"/>
</dbReference>
<evidence type="ECO:0000256" key="10">
    <source>
        <dbReference type="SAM" id="Phobius"/>
    </source>
</evidence>
<name>A0A3S3SAU1_9ACAR</name>
<dbReference type="InterPro" id="IPR013121">
    <property type="entry name" value="Fe_red_NAD-bd_6"/>
</dbReference>
<dbReference type="InterPro" id="IPR050369">
    <property type="entry name" value="RBOH/FRE"/>
</dbReference>
<dbReference type="CDD" id="cd06186">
    <property type="entry name" value="NOX_Duox_like_FAD_NADP"/>
    <property type="match status" value="1"/>
</dbReference>
<evidence type="ECO:0000256" key="4">
    <source>
        <dbReference type="ARBA" id="ARBA00022827"/>
    </source>
</evidence>
<dbReference type="Pfam" id="PF13202">
    <property type="entry name" value="EF-hand_5"/>
    <property type="match status" value="1"/>
</dbReference>
<dbReference type="InterPro" id="IPR039261">
    <property type="entry name" value="FNR_nucleotide-bd"/>
</dbReference>
<comment type="subcellular location">
    <subcellularLocation>
        <location evidence="1">Membrane</location>
        <topology evidence="1">Multi-pass membrane protein</topology>
    </subcellularLocation>
</comment>
<dbReference type="Pfam" id="PF08022">
    <property type="entry name" value="FAD_binding_8"/>
    <property type="match status" value="1"/>
</dbReference>
<accession>A0A3S3SAU1</accession>
<dbReference type="GO" id="GO:0042554">
    <property type="term" value="P:superoxide anion generation"/>
    <property type="evidence" value="ECO:0007669"/>
    <property type="project" value="TreeGrafter"/>
</dbReference>
<dbReference type="PANTHER" id="PTHR11972:SF58">
    <property type="entry name" value="NADPH OXIDASE 5"/>
    <property type="match status" value="1"/>
</dbReference>
<dbReference type="Gene3D" id="1.10.238.10">
    <property type="entry name" value="EF-hand"/>
    <property type="match status" value="1"/>
</dbReference>
<sequence length="888" mass="102309">MELIDKIRRANSDKSSELREGIKFLAECFRQYNDDKDITYEQFQRIVKSKNPFFVERMFEIFDKDGSNTISKLEFVDTLQAVVGNSVKQKLKVLFDVYDLDGDGLISYNELRHVIHSCMIENNLTFDDEQIENLTKILFEDASSNGSKALSFNEFVEMFNKRPGLSENLSISMIKWLIPPPRQSLSSNALSGWYPKKLRWKYIKNNTLSVTFFLTLVAINVGLFVSRGMQYSDVNVYTALARASQCLNFNCAFILVLVLRKSITFLRSTELVKFLPLDQHIYYHKLVGYFILFYSAIHTIMHCLNYWQISKITSISLYDILFTANLGIGWIYGSANLTGWILCVALVLMIITSLPYMRKSGHFEIFYYFHLLYFVFWIALIAHAPVFWIWFIVPCLIFIIEKIYRISSSFAGGGRTWIEKGVILPSRVIHLVVKKPSSFTFNPGDWVFVQIPHIASTEWHPFTISSAPEIDGHLWLHIRAVGGWTKALYEFFEKHESSEDLMVKNAQKDYDFAYTMIKMCELLTIPISRKHPLIAFSKSTDSKRNVRSLSMKRLNSTTFRTSVKIHDVLIDSNANECQERQNQILDHQIAVHHPKVYVLPKPEECDEISGECRRRPPLRILSSRLKDIEEAETSLYRIEPDISHTGVSLSTSILTYKDGEAAQEVESKQIVHLSEPLRVRIDGPYGSPSSYIFNTEHAVLISTGIGITPFASILQSIMIRYLSVKHKCPKCSHTFMDTTWSSSTLKLKKVDFIWLNRDQKSFEWFVNLLSDIELTQAELREAERFLDIHIYITSALDRSDMKAVGLQLALDLLYEKAERDLITGLKTRTRPGRPNWNSVFSNISKHKKGRVSVFFCGPPELGRVLHSHCFMTLVESELLKAPQVNLNE</sequence>
<evidence type="ECO:0000256" key="6">
    <source>
        <dbReference type="ARBA" id="ARBA00022857"/>
    </source>
</evidence>
<dbReference type="Proteomes" id="UP000285301">
    <property type="component" value="Unassembled WGS sequence"/>
</dbReference>
<keyword evidence="5" id="KW-0106">Calcium</keyword>
<dbReference type="SUPFAM" id="SSF47473">
    <property type="entry name" value="EF-hand"/>
    <property type="match status" value="1"/>
</dbReference>
<organism evidence="13 14">
    <name type="scientific">Dinothrombium tinctorium</name>
    <dbReference type="NCBI Taxonomy" id="1965070"/>
    <lineage>
        <taxon>Eukaryota</taxon>
        <taxon>Metazoa</taxon>
        <taxon>Ecdysozoa</taxon>
        <taxon>Arthropoda</taxon>
        <taxon>Chelicerata</taxon>
        <taxon>Arachnida</taxon>
        <taxon>Acari</taxon>
        <taxon>Acariformes</taxon>
        <taxon>Trombidiformes</taxon>
        <taxon>Prostigmata</taxon>
        <taxon>Anystina</taxon>
        <taxon>Parasitengona</taxon>
        <taxon>Trombidioidea</taxon>
        <taxon>Trombidiidae</taxon>
        <taxon>Dinothrombium</taxon>
    </lineage>
</organism>
<keyword evidence="4" id="KW-0274">FAD</keyword>
<evidence type="ECO:0000256" key="9">
    <source>
        <dbReference type="ARBA" id="ARBA00023136"/>
    </source>
</evidence>
<feature type="transmembrane region" description="Helical" evidence="10">
    <location>
        <begin position="207"/>
        <end position="226"/>
    </location>
</feature>
<dbReference type="SFLD" id="SFLDG01169">
    <property type="entry name" value="NADPH_oxidase_subgroup_(NOX)"/>
    <property type="match status" value="1"/>
</dbReference>
<dbReference type="Pfam" id="PF13499">
    <property type="entry name" value="EF-hand_7"/>
    <property type="match status" value="1"/>
</dbReference>
<feature type="transmembrane region" description="Helical" evidence="10">
    <location>
        <begin position="339"/>
        <end position="357"/>
    </location>
</feature>
<dbReference type="AlphaFoldDB" id="A0A3S3SAU1"/>
<feature type="domain" description="EF-hand" evidence="11">
    <location>
        <begin position="50"/>
        <end position="85"/>
    </location>
</feature>
<dbReference type="PRINTS" id="PR00450">
    <property type="entry name" value="RECOVERIN"/>
</dbReference>
<evidence type="ECO:0000259" key="12">
    <source>
        <dbReference type="PROSITE" id="PS51384"/>
    </source>
</evidence>
<dbReference type="PANTHER" id="PTHR11972">
    <property type="entry name" value="NADPH OXIDASE"/>
    <property type="match status" value="1"/>
</dbReference>
<feature type="domain" description="FAD-binding FR-type" evidence="12">
    <location>
        <begin position="393"/>
        <end position="539"/>
    </location>
</feature>
<dbReference type="SMART" id="SM00054">
    <property type="entry name" value="EFh"/>
    <property type="match status" value="3"/>
</dbReference>
<evidence type="ECO:0000256" key="2">
    <source>
        <dbReference type="ARBA" id="ARBA00022630"/>
    </source>
</evidence>
<proteinExistence type="predicted"/>
<dbReference type="InterPro" id="IPR013112">
    <property type="entry name" value="FAD-bd_8"/>
</dbReference>
<keyword evidence="7 10" id="KW-1133">Transmembrane helix</keyword>
<dbReference type="FunFam" id="2.40.30.10:FF:000056">
    <property type="entry name" value="NADPH oxidase 5"/>
    <property type="match status" value="1"/>
</dbReference>
<keyword evidence="8" id="KW-0560">Oxidoreductase</keyword>
<gene>
    <name evidence="13" type="ORF">B4U79_12358</name>
</gene>